<name>A0A0R3TBD6_RODNA</name>
<protein>
    <submittedName>
        <fullName evidence="4">C2 domain-containing protein</fullName>
    </submittedName>
</protein>
<dbReference type="Gene3D" id="2.60.40.3510">
    <property type="match status" value="1"/>
</dbReference>
<sequence>MIIMPVLVISELLLMLNLHSISAIKPGKVIADLNLYLYYGNPNHVAAEGYCDRTLNDNWCDTYFTICLTSANSTEKCNVYTNTTEVHYDKTYVKYDKEQAFRIPLKHPIPEPINIEVTVMDYDRFTEPDLIGVFANDVMIPTPNVITSAGLVNVKKNYQQKVKLIRVQEERADKR</sequence>
<evidence type="ECO:0000313" key="2">
    <source>
        <dbReference type="EMBL" id="VDO00233.1"/>
    </source>
</evidence>
<reference evidence="4" key="1">
    <citation type="submission" date="2017-02" db="UniProtKB">
        <authorList>
            <consortium name="WormBaseParasite"/>
        </authorList>
    </citation>
    <scope>IDENTIFICATION</scope>
</reference>
<dbReference type="STRING" id="102285.A0A0R3TBD6"/>
<dbReference type="EMBL" id="UZAE01003025">
    <property type="protein sequence ID" value="VDO00233.1"/>
    <property type="molecule type" value="Genomic_DNA"/>
</dbReference>
<accession>A0A0R3TBD6</accession>
<keyword evidence="3" id="KW-1185">Reference proteome</keyword>
<evidence type="ECO:0000313" key="3">
    <source>
        <dbReference type="Proteomes" id="UP000278807"/>
    </source>
</evidence>
<gene>
    <name evidence="2" type="ORF">HNAJ_LOCUS4373</name>
</gene>
<reference evidence="2 3" key="2">
    <citation type="submission" date="2018-11" db="EMBL/GenBank/DDBJ databases">
        <authorList>
            <consortium name="Pathogen Informatics"/>
        </authorList>
    </citation>
    <scope>NUCLEOTIDE SEQUENCE [LARGE SCALE GENOMIC DNA]</scope>
</reference>
<evidence type="ECO:0000313" key="4">
    <source>
        <dbReference type="WBParaSite" id="HNAJ_0000437501-mRNA-1"/>
    </source>
</evidence>
<keyword evidence="1" id="KW-0732">Signal</keyword>
<proteinExistence type="predicted"/>
<feature type="chain" id="PRO_5043131772" evidence="1">
    <location>
        <begin position="24"/>
        <end position="175"/>
    </location>
</feature>
<evidence type="ECO:0000256" key="1">
    <source>
        <dbReference type="SAM" id="SignalP"/>
    </source>
</evidence>
<dbReference type="SUPFAM" id="SSF49562">
    <property type="entry name" value="C2 domain (Calcium/lipid-binding domain, CaLB)"/>
    <property type="match status" value="1"/>
</dbReference>
<feature type="signal peptide" evidence="1">
    <location>
        <begin position="1"/>
        <end position="23"/>
    </location>
</feature>
<dbReference type="AlphaFoldDB" id="A0A0R3TBD6"/>
<dbReference type="Proteomes" id="UP000278807">
    <property type="component" value="Unassembled WGS sequence"/>
</dbReference>
<dbReference type="InterPro" id="IPR035892">
    <property type="entry name" value="C2_domain_sf"/>
</dbReference>
<dbReference type="WBParaSite" id="HNAJ_0000437501-mRNA-1">
    <property type="protein sequence ID" value="HNAJ_0000437501-mRNA-1"/>
    <property type="gene ID" value="HNAJ_0000437501"/>
</dbReference>
<dbReference type="OrthoDB" id="10417012at2759"/>
<organism evidence="4">
    <name type="scientific">Rodentolepis nana</name>
    <name type="common">Dwarf tapeworm</name>
    <name type="synonym">Hymenolepis nana</name>
    <dbReference type="NCBI Taxonomy" id="102285"/>
    <lineage>
        <taxon>Eukaryota</taxon>
        <taxon>Metazoa</taxon>
        <taxon>Spiralia</taxon>
        <taxon>Lophotrochozoa</taxon>
        <taxon>Platyhelminthes</taxon>
        <taxon>Cestoda</taxon>
        <taxon>Eucestoda</taxon>
        <taxon>Cyclophyllidea</taxon>
        <taxon>Hymenolepididae</taxon>
        <taxon>Rodentolepis</taxon>
    </lineage>
</organism>